<dbReference type="InterPro" id="IPR008263">
    <property type="entry name" value="GH16_AS"/>
</dbReference>
<dbReference type="PIRSF" id="PIRSF005604">
    <property type="entry name" value="XET"/>
    <property type="match status" value="1"/>
</dbReference>
<organism evidence="10 11">
    <name type="scientific">Oryza meyeriana var. granulata</name>
    <dbReference type="NCBI Taxonomy" id="110450"/>
    <lineage>
        <taxon>Eukaryota</taxon>
        <taxon>Viridiplantae</taxon>
        <taxon>Streptophyta</taxon>
        <taxon>Embryophyta</taxon>
        <taxon>Tracheophyta</taxon>
        <taxon>Spermatophyta</taxon>
        <taxon>Magnoliopsida</taxon>
        <taxon>Liliopsida</taxon>
        <taxon>Poales</taxon>
        <taxon>Poaceae</taxon>
        <taxon>BOP clade</taxon>
        <taxon>Oryzoideae</taxon>
        <taxon>Oryzeae</taxon>
        <taxon>Oryzinae</taxon>
        <taxon>Oryza</taxon>
        <taxon>Oryza meyeriana</taxon>
    </lineage>
</organism>
<evidence type="ECO:0000256" key="6">
    <source>
        <dbReference type="PIRSR" id="PIRSR005604-1"/>
    </source>
</evidence>
<comment type="caution">
    <text evidence="10">The sequence shown here is derived from an EMBL/GenBank/DDBJ whole genome shotgun (WGS) entry which is preliminary data.</text>
</comment>
<feature type="glycosylation site" description="N-linked (GlcNAc...) asparagine" evidence="7">
    <location>
        <position position="108"/>
    </location>
</feature>
<dbReference type="Pfam" id="PF06955">
    <property type="entry name" value="XET_C"/>
    <property type="match status" value="1"/>
</dbReference>
<feature type="active site" description="Proton donor" evidence="6">
    <location>
        <position position="104"/>
    </location>
</feature>
<keyword evidence="5 8" id="KW-0326">Glycosidase</keyword>
<dbReference type="PROSITE" id="PS51762">
    <property type="entry name" value="GH16_2"/>
    <property type="match status" value="1"/>
</dbReference>
<dbReference type="GO" id="GO:0071555">
    <property type="term" value="P:cell wall organization"/>
    <property type="evidence" value="ECO:0007669"/>
    <property type="project" value="UniProtKB-KW"/>
</dbReference>
<keyword evidence="8" id="KW-0134">Cell wall</keyword>
<dbReference type="InterPro" id="IPR044791">
    <property type="entry name" value="Beta-glucanase/XTH"/>
</dbReference>
<dbReference type="InterPro" id="IPR000757">
    <property type="entry name" value="Beta-glucanase-like"/>
</dbReference>
<evidence type="ECO:0000259" key="9">
    <source>
        <dbReference type="PROSITE" id="PS51762"/>
    </source>
</evidence>
<evidence type="ECO:0000256" key="4">
    <source>
        <dbReference type="ARBA" id="ARBA00023180"/>
    </source>
</evidence>
<feature type="signal peptide" evidence="8">
    <location>
        <begin position="1"/>
        <end position="23"/>
    </location>
</feature>
<evidence type="ECO:0000313" key="11">
    <source>
        <dbReference type="Proteomes" id="UP000479710"/>
    </source>
</evidence>
<keyword evidence="4" id="KW-0325">Glycoprotein</keyword>
<feature type="active site" description="Nucleophile" evidence="6">
    <location>
        <position position="100"/>
    </location>
</feature>
<dbReference type="InterPro" id="IPR010713">
    <property type="entry name" value="XET_C"/>
</dbReference>
<dbReference type="GO" id="GO:0048046">
    <property type="term" value="C:apoplast"/>
    <property type="evidence" value="ECO:0007669"/>
    <property type="project" value="UniProtKB-SubCell"/>
</dbReference>
<dbReference type="Gene3D" id="2.60.120.200">
    <property type="match status" value="1"/>
</dbReference>
<keyword evidence="8" id="KW-0964">Secreted</keyword>
<dbReference type="GO" id="GO:0010411">
    <property type="term" value="P:xyloglucan metabolic process"/>
    <property type="evidence" value="ECO:0007669"/>
    <property type="project" value="InterPro"/>
</dbReference>
<dbReference type="EMBL" id="SPHZ02000008">
    <property type="protein sequence ID" value="KAF0904327.1"/>
    <property type="molecule type" value="Genomic_DNA"/>
</dbReference>
<evidence type="ECO:0000256" key="3">
    <source>
        <dbReference type="ARBA" id="ARBA00023157"/>
    </source>
</evidence>
<keyword evidence="11" id="KW-1185">Reference proteome</keyword>
<dbReference type="PANTHER" id="PTHR31062">
    <property type="entry name" value="XYLOGLUCAN ENDOTRANSGLUCOSYLASE/HYDROLASE PROTEIN 8-RELATED"/>
    <property type="match status" value="1"/>
</dbReference>
<dbReference type="EC" id="2.4.1.207" evidence="8"/>
<dbReference type="Pfam" id="PF00722">
    <property type="entry name" value="Glyco_hydro_16"/>
    <property type="match status" value="1"/>
</dbReference>
<dbReference type="OrthoDB" id="4781at2759"/>
<evidence type="ECO:0000256" key="5">
    <source>
        <dbReference type="ARBA" id="ARBA00023295"/>
    </source>
</evidence>
<comment type="PTM">
    <text evidence="8">Contains at least one intrachain disulfide bond essential for its enzymatic activity.</text>
</comment>
<dbReference type="SUPFAM" id="SSF49899">
    <property type="entry name" value="Concanavalin A-like lectins/glucanases"/>
    <property type="match status" value="1"/>
</dbReference>
<protein>
    <recommendedName>
        <fullName evidence="8">Xyloglucan endotransglucosylase/hydrolase</fullName>
        <ecNumber evidence="8">2.4.1.207</ecNumber>
    </recommendedName>
</protein>
<keyword evidence="1 8" id="KW-0808">Transferase</keyword>
<dbReference type="PROSITE" id="PS01034">
    <property type="entry name" value="GH16_1"/>
    <property type="match status" value="1"/>
</dbReference>
<gene>
    <name evidence="10" type="ORF">E2562_033403</name>
</gene>
<accession>A0A6G1CW09</accession>
<feature type="domain" description="GH16" evidence="9">
    <location>
        <begin position="1"/>
        <end position="214"/>
    </location>
</feature>
<evidence type="ECO:0000256" key="7">
    <source>
        <dbReference type="PIRSR" id="PIRSR005604-2"/>
    </source>
</evidence>
<evidence type="ECO:0000313" key="10">
    <source>
        <dbReference type="EMBL" id="KAF0904327.1"/>
    </source>
</evidence>
<dbReference type="CDD" id="cd02176">
    <property type="entry name" value="GH16_XET"/>
    <property type="match status" value="1"/>
</dbReference>
<name>A0A6G1CW09_9ORYZ</name>
<evidence type="ECO:0000256" key="8">
    <source>
        <dbReference type="RuleBase" id="RU361120"/>
    </source>
</evidence>
<dbReference type="Proteomes" id="UP000479710">
    <property type="component" value="Unassembled WGS sequence"/>
</dbReference>
<sequence>MARAVLAVVVAVAAVLELGLVGANFQDQCDITWEPKNAKMTEGGNHLTLSLVSNSSGCMLRTKKQFIYGSVSTRIQLVKGNSAGTVTTYYTSSIGEKHDEIDFEFLGNETGKPYTFHTNVFADGVGNREMQFRPWFDPTDGYHNYTIFWNPCMIVWFVDSIPIRVFRNHGEKGVPFPTKRPMYAFSSIWAAEDWATQGGRVKTDWTKAPFVAEYRDIGLNVCECSGSGSDADADAASCAKGCATADHWYAAKDLCQLSDKQRRQMEAVQLGYTIYDYCADAKAKGRAVPPECAMQQC</sequence>
<dbReference type="InterPro" id="IPR016455">
    <property type="entry name" value="XTH"/>
</dbReference>
<evidence type="ECO:0000256" key="2">
    <source>
        <dbReference type="ARBA" id="ARBA00022801"/>
    </source>
</evidence>
<proteinExistence type="inferred from homology"/>
<keyword evidence="8" id="KW-0732">Signal</keyword>
<dbReference type="GO" id="GO:0016762">
    <property type="term" value="F:xyloglucan:xyloglucosyl transferase activity"/>
    <property type="evidence" value="ECO:0007669"/>
    <property type="project" value="UniProtKB-EC"/>
</dbReference>
<comment type="similarity">
    <text evidence="8">Belongs to the glycosyl hydrolase 16 family.</text>
</comment>
<feature type="chain" id="PRO_5026375742" description="Xyloglucan endotransglucosylase/hydrolase" evidence="8">
    <location>
        <begin position="24"/>
        <end position="297"/>
    </location>
</feature>
<comment type="subcellular location">
    <subcellularLocation>
        <location evidence="8">Secreted</location>
        <location evidence="8">Cell wall</location>
    </subcellularLocation>
    <subcellularLocation>
        <location evidence="8">Secreted</location>
        <location evidence="8">Extracellular space</location>
        <location evidence="8">Apoplast</location>
    </subcellularLocation>
</comment>
<keyword evidence="3" id="KW-1015">Disulfide bond</keyword>
<comment type="function">
    <text evidence="8">Catalyzes xyloglucan endohydrolysis (XEH) and/or endotransglycosylation (XET). Cleaves and religates xyloglucan polymers, an essential constituent of the primary cell wall, and thereby participates in cell wall construction of growing tissues.</text>
</comment>
<keyword evidence="2 8" id="KW-0378">Hydrolase</keyword>
<keyword evidence="8" id="KW-0052">Apoplast</keyword>
<dbReference type="GO" id="GO:0004553">
    <property type="term" value="F:hydrolase activity, hydrolyzing O-glycosyl compounds"/>
    <property type="evidence" value="ECO:0007669"/>
    <property type="project" value="InterPro"/>
</dbReference>
<reference evidence="10 11" key="1">
    <citation type="submission" date="2019-11" db="EMBL/GenBank/DDBJ databases">
        <title>Whole genome sequence of Oryza granulata.</title>
        <authorList>
            <person name="Li W."/>
        </authorList>
    </citation>
    <scope>NUCLEOTIDE SEQUENCE [LARGE SCALE GENOMIC DNA]</scope>
    <source>
        <strain evidence="11">cv. Menghai</strain>
        <tissue evidence="10">Leaf</tissue>
    </source>
</reference>
<dbReference type="InterPro" id="IPR013320">
    <property type="entry name" value="ConA-like_dom_sf"/>
</dbReference>
<dbReference type="AlphaFoldDB" id="A0A6G1CW09"/>
<keyword evidence="8" id="KW-0961">Cell wall biogenesis/degradation</keyword>
<evidence type="ECO:0000256" key="1">
    <source>
        <dbReference type="ARBA" id="ARBA00022679"/>
    </source>
</evidence>
<dbReference type="GO" id="GO:0042546">
    <property type="term" value="P:cell wall biogenesis"/>
    <property type="evidence" value="ECO:0007669"/>
    <property type="project" value="InterPro"/>
</dbReference>